<dbReference type="PRINTS" id="PR00245">
    <property type="entry name" value="OLFACTORYR"/>
</dbReference>
<evidence type="ECO:0000256" key="5">
    <source>
        <dbReference type="ARBA" id="ARBA00022692"/>
    </source>
</evidence>
<accession>A0A485P7G6</accession>
<evidence type="ECO:0000256" key="1">
    <source>
        <dbReference type="ARBA" id="ARBA00003929"/>
    </source>
</evidence>
<evidence type="ECO:0000256" key="13">
    <source>
        <dbReference type="ARBA" id="ARBA00023224"/>
    </source>
</evidence>
<evidence type="ECO:0000313" key="18">
    <source>
        <dbReference type="Proteomes" id="UP000386466"/>
    </source>
</evidence>
<keyword evidence="4 15" id="KW-0716">Sensory transduction</keyword>
<feature type="transmembrane region" description="Helical" evidence="15">
    <location>
        <begin position="237"/>
        <end position="261"/>
    </location>
</feature>
<dbReference type="GO" id="GO:0005886">
    <property type="term" value="C:plasma membrane"/>
    <property type="evidence" value="ECO:0007669"/>
    <property type="project" value="UniProtKB-SubCell"/>
</dbReference>
<evidence type="ECO:0000256" key="12">
    <source>
        <dbReference type="ARBA" id="ARBA00023180"/>
    </source>
</evidence>
<dbReference type="GO" id="GO:0004930">
    <property type="term" value="F:G protein-coupled receptor activity"/>
    <property type="evidence" value="ECO:0007669"/>
    <property type="project" value="UniProtKB-KW"/>
</dbReference>
<dbReference type="GO" id="GO:0004984">
    <property type="term" value="F:olfactory receptor activity"/>
    <property type="evidence" value="ECO:0007669"/>
    <property type="project" value="InterPro"/>
</dbReference>
<evidence type="ECO:0000313" key="17">
    <source>
        <dbReference type="EMBL" id="VFV42065.1"/>
    </source>
</evidence>
<dbReference type="SUPFAM" id="SSF81321">
    <property type="entry name" value="Family A G protein-coupled receptor-like"/>
    <property type="match status" value="1"/>
</dbReference>
<keyword evidence="3 15" id="KW-1003">Cell membrane</keyword>
<feature type="transmembrane region" description="Helical" evidence="15">
    <location>
        <begin position="273"/>
        <end position="291"/>
    </location>
</feature>
<feature type="transmembrane region" description="Helical" evidence="15">
    <location>
        <begin position="92"/>
        <end position="120"/>
    </location>
</feature>
<comment type="function">
    <text evidence="1">Putative odorant or sperm cell receptor.</text>
</comment>
<name>A0A485P7G6_LYNPA</name>
<evidence type="ECO:0000256" key="7">
    <source>
        <dbReference type="ARBA" id="ARBA00022989"/>
    </source>
</evidence>
<evidence type="ECO:0000256" key="14">
    <source>
        <dbReference type="RuleBase" id="RU000688"/>
    </source>
</evidence>
<keyword evidence="5 14" id="KW-0812">Transmembrane</keyword>
<dbReference type="Gene3D" id="1.20.1070.10">
    <property type="entry name" value="Rhodopsin 7-helix transmembrane proteins"/>
    <property type="match status" value="1"/>
</dbReference>
<proteinExistence type="inferred from homology"/>
<feature type="transmembrane region" description="Helical" evidence="15">
    <location>
        <begin position="26"/>
        <end position="49"/>
    </location>
</feature>
<keyword evidence="10" id="KW-1015">Disulfide bond</keyword>
<keyword evidence="11 14" id="KW-0675">Receptor</keyword>
<evidence type="ECO:0000259" key="16">
    <source>
        <dbReference type="PROSITE" id="PS50262"/>
    </source>
</evidence>
<sequence>MDPLNHTWTQSFILSGFSVPGTLRPLAFLGTLCLYLLTLSGNLFIVVLVQVDAGLSTPMYFFIGVLSFLELGYVSATVPTLLHTWLRGRSAISAAVCFIQLYVFHSLGMTECHLLGVMALDRYLAICRPLHYRALMTRKVRFWLAGAAWVAGFSAALVPASLMATLPFCLKEVAHYFCDLAPLMRLACVDAGWHARVHGAVIGVATGCNFVLIWGLYGGILRAVLKLPSAASRVKAFSTCSSHMIVVALFYASAFTVYVGPPGNRSEGTDKCIALVYALLTPLLNPIVYTLRNKEVKEVVRRVTPRIRALLKGP</sequence>
<evidence type="ECO:0000256" key="11">
    <source>
        <dbReference type="ARBA" id="ARBA00023170"/>
    </source>
</evidence>
<keyword evidence="13 14" id="KW-0807">Transducer</keyword>
<dbReference type="PROSITE" id="PS00237">
    <property type="entry name" value="G_PROTEIN_RECEP_F1_1"/>
    <property type="match status" value="1"/>
</dbReference>
<dbReference type="InterPro" id="IPR000725">
    <property type="entry name" value="Olfact_rcpt"/>
</dbReference>
<feature type="transmembrane region" description="Helical" evidence="15">
    <location>
        <begin position="61"/>
        <end position="86"/>
    </location>
</feature>
<keyword evidence="18" id="KW-1185">Reference proteome</keyword>
<dbReference type="PANTHER" id="PTHR24242:SF410">
    <property type="entry name" value="OLFACTORY RECEPTOR"/>
    <property type="match status" value="1"/>
</dbReference>
<keyword evidence="8 14" id="KW-0297">G-protein coupled receptor</keyword>
<evidence type="ECO:0000256" key="10">
    <source>
        <dbReference type="ARBA" id="ARBA00023157"/>
    </source>
</evidence>
<dbReference type="PANTHER" id="PTHR24242">
    <property type="entry name" value="G-PROTEIN COUPLED RECEPTOR"/>
    <property type="match status" value="1"/>
</dbReference>
<dbReference type="PRINTS" id="PR00237">
    <property type="entry name" value="GPCRRHODOPSN"/>
</dbReference>
<dbReference type="InterPro" id="IPR017452">
    <property type="entry name" value="GPCR_Rhodpsn_7TM"/>
</dbReference>
<dbReference type="Proteomes" id="UP000386466">
    <property type="component" value="Unassembled WGS sequence"/>
</dbReference>
<dbReference type="Pfam" id="PF13853">
    <property type="entry name" value="7tm_4"/>
    <property type="match status" value="1"/>
</dbReference>
<dbReference type="InterPro" id="IPR000276">
    <property type="entry name" value="GPCR_Rhodpsn"/>
</dbReference>
<dbReference type="InterPro" id="IPR050939">
    <property type="entry name" value="Olfactory_GPCR1"/>
</dbReference>
<evidence type="ECO:0000256" key="4">
    <source>
        <dbReference type="ARBA" id="ARBA00022606"/>
    </source>
</evidence>
<evidence type="ECO:0000256" key="2">
    <source>
        <dbReference type="ARBA" id="ARBA00004651"/>
    </source>
</evidence>
<keyword evidence="7 15" id="KW-1133">Transmembrane helix</keyword>
<evidence type="ECO:0000256" key="15">
    <source>
        <dbReference type="RuleBase" id="RU363047"/>
    </source>
</evidence>
<evidence type="ECO:0000256" key="8">
    <source>
        <dbReference type="ARBA" id="ARBA00023040"/>
    </source>
</evidence>
<dbReference type="PROSITE" id="PS50262">
    <property type="entry name" value="G_PROTEIN_RECEP_F1_2"/>
    <property type="match status" value="1"/>
</dbReference>
<keyword evidence="6 15" id="KW-0552">Olfaction</keyword>
<feature type="domain" description="G-protein coupled receptors family 1 profile" evidence="16">
    <location>
        <begin position="41"/>
        <end position="289"/>
    </location>
</feature>
<protein>
    <recommendedName>
        <fullName evidence="15">Olfactory receptor</fullName>
    </recommendedName>
</protein>
<comment type="similarity">
    <text evidence="14">Belongs to the G-protein coupled receptor 1 family.</text>
</comment>
<evidence type="ECO:0000256" key="9">
    <source>
        <dbReference type="ARBA" id="ARBA00023136"/>
    </source>
</evidence>
<evidence type="ECO:0000256" key="6">
    <source>
        <dbReference type="ARBA" id="ARBA00022725"/>
    </source>
</evidence>
<feature type="transmembrane region" description="Helical" evidence="15">
    <location>
        <begin position="140"/>
        <end position="162"/>
    </location>
</feature>
<dbReference type="EMBL" id="CAAGRJ010031398">
    <property type="protein sequence ID" value="VFV42065.1"/>
    <property type="molecule type" value="Genomic_DNA"/>
</dbReference>
<gene>
    <name evidence="17" type="ORF">LYPA_23C001862</name>
</gene>
<keyword evidence="9 15" id="KW-0472">Membrane</keyword>
<dbReference type="CDD" id="cd13954">
    <property type="entry name" value="7tmA_OR"/>
    <property type="match status" value="1"/>
</dbReference>
<comment type="subcellular location">
    <subcellularLocation>
        <location evidence="2 15">Cell membrane</location>
        <topology evidence="2 15">Multi-pass membrane protein</topology>
    </subcellularLocation>
</comment>
<dbReference type="AlphaFoldDB" id="A0A485P7G6"/>
<organism evidence="17 18">
    <name type="scientific">Lynx pardinus</name>
    <name type="common">Iberian lynx</name>
    <name type="synonym">Felis pardina</name>
    <dbReference type="NCBI Taxonomy" id="191816"/>
    <lineage>
        <taxon>Eukaryota</taxon>
        <taxon>Metazoa</taxon>
        <taxon>Chordata</taxon>
        <taxon>Craniata</taxon>
        <taxon>Vertebrata</taxon>
        <taxon>Euteleostomi</taxon>
        <taxon>Mammalia</taxon>
        <taxon>Eutheria</taxon>
        <taxon>Laurasiatheria</taxon>
        <taxon>Carnivora</taxon>
        <taxon>Feliformia</taxon>
        <taxon>Felidae</taxon>
        <taxon>Felinae</taxon>
        <taxon>Lynx</taxon>
    </lineage>
</organism>
<keyword evidence="12" id="KW-0325">Glycoprotein</keyword>
<dbReference type="FunFam" id="1.20.1070.10:FF:000010">
    <property type="entry name" value="Olfactory receptor"/>
    <property type="match status" value="1"/>
</dbReference>
<evidence type="ECO:0000256" key="3">
    <source>
        <dbReference type="ARBA" id="ARBA00022475"/>
    </source>
</evidence>
<reference evidence="17 18" key="1">
    <citation type="submission" date="2019-01" db="EMBL/GenBank/DDBJ databases">
        <authorList>
            <person name="Alioto T."/>
            <person name="Alioto T."/>
        </authorList>
    </citation>
    <scope>NUCLEOTIDE SEQUENCE [LARGE SCALE GENOMIC DNA]</scope>
</reference>
<feature type="transmembrane region" description="Helical" evidence="15">
    <location>
        <begin position="200"/>
        <end position="225"/>
    </location>
</feature>